<name>A0ABX1GU13_9FLAO</name>
<dbReference type="Proteomes" id="UP000718451">
    <property type="component" value="Unassembled WGS sequence"/>
</dbReference>
<dbReference type="InterPro" id="IPR011990">
    <property type="entry name" value="TPR-like_helical_dom_sf"/>
</dbReference>
<protein>
    <submittedName>
        <fullName evidence="3">Adenylate/guanylate cyclase domain-containing protein</fullName>
    </submittedName>
</protein>
<organism evidence="3 4">
    <name type="scientific">Croceivirga thetidis</name>
    <dbReference type="NCBI Taxonomy" id="2721623"/>
    <lineage>
        <taxon>Bacteria</taxon>
        <taxon>Pseudomonadati</taxon>
        <taxon>Bacteroidota</taxon>
        <taxon>Flavobacteriia</taxon>
        <taxon>Flavobacteriales</taxon>
        <taxon>Flavobacteriaceae</taxon>
        <taxon>Croceivirga</taxon>
    </lineage>
</organism>
<dbReference type="InterPro" id="IPR050697">
    <property type="entry name" value="Adenylyl/Guanylyl_Cyclase_3/4"/>
</dbReference>
<proteinExistence type="predicted"/>
<keyword evidence="1" id="KW-0472">Membrane</keyword>
<dbReference type="Gene3D" id="1.25.40.10">
    <property type="entry name" value="Tetratricopeptide repeat domain"/>
    <property type="match status" value="1"/>
</dbReference>
<dbReference type="CDD" id="cd07302">
    <property type="entry name" value="CHD"/>
    <property type="match status" value="1"/>
</dbReference>
<dbReference type="InterPro" id="IPR001054">
    <property type="entry name" value="A/G_cyclase"/>
</dbReference>
<evidence type="ECO:0000256" key="1">
    <source>
        <dbReference type="SAM" id="Phobius"/>
    </source>
</evidence>
<dbReference type="Pfam" id="PF00211">
    <property type="entry name" value="Guanylate_cyc"/>
    <property type="match status" value="1"/>
</dbReference>
<accession>A0ABX1GU13</accession>
<evidence type="ECO:0000313" key="4">
    <source>
        <dbReference type="Proteomes" id="UP000718451"/>
    </source>
</evidence>
<dbReference type="RefSeq" id="WP_168552706.1">
    <property type="nucleotide sequence ID" value="NZ_JAAWWL010000002.1"/>
</dbReference>
<sequence>MELKEKQLRVIYGVDKLNMLNELSSDFQELNERKALRYAKQAASLADNLKNEDNSLPTNSSIAQAYEQMATINLSRGKYFEFAKNVEALKSVQSFLRDSMLHKRIMDYDFKIDSLDALGEIKSGFINRTLSKIKVGEAIRNESNDLRLKSKLNQATSKEESGDFLAAIANYEEAINLYRNSGERVEINKLRLKIATLYDSLNMHKTGQAYLEEVLKEKNPSSTKEEVIPNFSNLSSVSRDSLQNVQKKYQGLAKKFENEKDFNRSLRYYDLYQQVTQKLFEDSIAAIAQNKINENEITLLTQQKNIAALKLEKSKAENVRQIQLKRTYLIIGLLALVSAIIGGSLFLSKRKKHKKLTIAYTDLDVANVKLKQAESRITTLLQQQVSDVAANELLKAGDKYSGESNTVCVLFLDIRGFTKIAQVLSPEKLIEFQNEAFGPMLDSIQKNGGMVNQLMGDGFMATFGIGNKEKDFCVRAFESAIEILEALQGRILKKEIRNFEIGIGLHTGDVVVGNVGNDSRKQFSITGNPVIIASRLEQLNKKYQSNLIVSDEVYANISRIITDEQFETEVVNLKGRNDRFKIHILKG</sequence>
<feature type="domain" description="Guanylate cyclase" evidence="2">
    <location>
        <begin position="408"/>
        <end position="537"/>
    </location>
</feature>
<dbReference type="SMART" id="SM00044">
    <property type="entry name" value="CYCc"/>
    <property type="match status" value="1"/>
</dbReference>
<gene>
    <name evidence="3" type="ORF">HCU67_11195</name>
</gene>
<dbReference type="SUPFAM" id="SSF48452">
    <property type="entry name" value="TPR-like"/>
    <property type="match status" value="1"/>
</dbReference>
<dbReference type="PANTHER" id="PTHR43081">
    <property type="entry name" value="ADENYLATE CYCLASE, TERMINAL-DIFFERENTIATION SPECIFIC-RELATED"/>
    <property type="match status" value="1"/>
</dbReference>
<feature type="transmembrane region" description="Helical" evidence="1">
    <location>
        <begin position="328"/>
        <end position="347"/>
    </location>
</feature>
<keyword evidence="4" id="KW-1185">Reference proteome</keyword>
<dbReference type="InterPro" id="IPR029787">
    <property type="entry name" value="Nucleotide_cyclase"/>
</dbReference>
<dbReference type="SUPFAM" id="SSF55073">
    <property type="entry name" value="Nucleotide cyclase"/>
    <property type="match status" value="1"/>
</dbReference>
<keyword evidence="1" id="KW-0812">Transmembrane</keyword>
<evidence type="ECO:0000259" key="2">
    <source>
        <dbReference type="PROSITE" id="PS50125"/>
    </source>
</evidence>
<dbReference type="PROSITE" id="PS50125">
    <property type="entry name" value="GUANYLATE_CYCLASE_2"/>
    <property type="match status" value="1"/>
</dbReference>
<keyword evidence="1" id="KW-1133">Transmembrane helix</keyword>
<dbReference type="PANTHER" id="PTHR43081:SF1">
    <property type="entry name" value="ADENYLATE CYCLASE, TERMINAL-DIFFERENTIATION SPECIFIC"/>
    <property type="match status" value="1"/>
</dbReference>
<comment type="caution">
    <text evidence="3">The sequence shown here is derived from an EMBL/GenBank/DDBJ whole genome shotgun (WGS) entry which is preliminary data.</text>
</comment>
<dbReference type="EMBL" id="JAAWWL010000002">
    <property type="protein sequence ID" value="NKI32511.1"/>
    <property type="molecule type" value="Genomic_DNA"/>
</dbReference>
<dbReference type="Gene3D" id="3.30.70.1230">
    <property type="entry name" value="Nucleotide cyclase"/>
    <property type="match status" value="1"/>
</dbReference>
<evidence type="ECO:0000313" key="3">
    <source>
        <dbReference type="EMBL" id="NKI32511.1"/>
    </source>
</evidence>
<reference evidence="3 4" key="1">
    <citation type="submission" date="2020-04" db="EMBL/GenBank/DDBJ databases">
        <authorList>
            <person name="Yoon J."/>
        </authorList>
    </citation>
    <scope>NUCLEOTIDE SEQUENCE [LARGE SCALE GENOMIC DNA]</scope>
    <source>
        <strain evidence="3 4">DJ-13</strain>
    </source>
</reference>